<dbReference type="PANTHER" id="PTHR44858:SF1">
    <property type="entry name" value="UDP-N-ACETYLGLUCOSAMINE--PEPTIDE N-ACETYLGLUCOSAMINYLTRANSFERASE SPINDLY-RELATED"/>
    <property type="match status" value="1"/>
</dbReference>
<dbReference type="Pfam" id="PF00515">
    <property type="entry name" value="TPR_1"/>
    <property type="match status" value="1"/>
</dbReference>
<sequence length="264" mass="31073">MIYLVIISLCSILIIKLILPRIKNKIKLNSYGEIIKKSNYLFVNKDYKEAIKELNKAIDIDGEYKDVLYILRGETYLKLKKYESALKDFNKAIDINPSNILEYNSRAFLYLNLERYESSLKDFNKTIMIDPSNNTAYNNRAFIYIRLKQYENALIDLNKSVEIDQHLSAAYKNYAHVFFKLSDIKKAEENILKAIKLNSSNGDNYIILAAINLYNEDYNSCYTNLKLAKDSEINYYDYFDDEMFDKIRHKDEFLSLFGSCPRLF</sequence>
<dbReference type="PROSITE" id="PS50005">
    <property type="entry name" value="TPR"/>
    <property type="match status" value="4"/>
</dbReference>
<reference evidence="4 5" key="1">
    <citation type="submission" date="2018-06" db="EMBL/GenBank/DDBJ databases">
        <authorList>
            <consortium name="Pathogen Informatics"/>
            <person name="Doyle S."/>
        </authorList>
    </citation>
    <scope>NUCLEOTIDE SEQUENCE [LARGE SCALE GENOMIC DNA]</scope>
    <source>
        <strain evidence="4 5">NCTC9836</strain>
    </source>
</reference>
<dbReference type="EMBL" id="UFWZ01000001">
    <property type="protein sequence ID" value="SUY44999.1"/>
    <property type="molecule type" value="Genomic_DNA"/>
</dbReference>
<organism evidence="4 5">
    <name type="scientific">Clostridium putrefaciens</name>
    <dbReference type="NCBI Taxonomy" id="99675"/>
    <lineage>
        <taxon>Bacteria</taxon>
        <taxon>Bacillati</taxon>
        <taxon>Bacillota</taxon>
        <taxon>Clostridia</taxon>
        <taxon>Eubacteriales</taxon>
        <taxon>Clostridiaceae</taxon>
        <taxon>Clostridium</taxon>
    </lineage>
</organism>
<keyword evidence="1" id="KW-0677">Repeat</keyword>
<evidence type="ECO:0000256" key="3">
    <source>
        <dbReference type="PROSITE-ProRule" id="PRU00339"/>
    </source>
</evidence>
<dbReference type="InterPro" id="IPR050498">
    <property type="entry name" value="Ycf3"/>
</dbReference>
<dbReference type="SMART" id="SM00028">
    <property type="entry name" value="TPR"/>
    <property type="match status" value="5"/>
</dbReference>
<dbReference type="InterPro" id="IPR011990">
    <property type="entry name" value="TPR-like_helical_dom_sf"/>
</dbReference>
<feature type="repeat" description="TPR" evidence="3">
    <location>
        <begin position="134"/>
        <end position="167"/>
    </location>
</feature>
<dbReference type="AlphaFoldDB" id="A0A381J5A0"/>
<dbReference type="InterPro" id="IPR019734">
    <property type="entry name" value="TPR_rpt"/>
</dbReference>
<dbReference type="Pfam" id="PF13181">
    <property type="entry name" value="TPR_8"/>
    <property type="match status" value="4"/>
</dbReference>
<dbReference type="SUPFAM" id="SSF48452">
    <property type="entry name" value="TPR-like"/>
    <property type="match status" value="1"/>
</dbReference>
<dbReference type="OrthoDB" id="1949098at2"/>
<dbReference type="Gene3D" id="1.25.40.10">
    <property type="entry name" value="Tetratricopeptide repeat domain"/>
    <property type="match status" value="2"/>
</dbReference>
<keyword evidence="2 3" id="KW-0802">TPR repeat</keyword>
<evidence type="ECO:0000256" key="2">
    <source>
        <dbReference type="ARBA" id="ARBA00022803"/>
    </source>
</evidence>
<dbReference type="RefSeq" id="WP_115639996.1">
    <property type="nucleotide sequence ID" value="NZ_UFWZ01000001.1"/>
</dbReference>
<evidence type="ECO:0000313" key="5">
    <source>
        <dbReference type="Proteomes" id="UP000254664"/>
    </source>
</evidence>
<feature type="repeat" description="TPR" evidence="3">
    <location>
        <begin position="66"/>
        <end position="99"/>
    </location>
</feature>
<name>A0A381J5A0_9CLOT</name>
<dbReference type="PROSITE" id="PS50293">
    <property type="entry name" value="TPR_REGION"/>
    <property type="match status" value="1"/>
</dbReference>
<protein>
    <submittedName>
        <fullName evidence="4">TPR repeat-containing protein</fullName>
    </submittedName>
</protein>
<feature type="repeat" description="TPR" evidence="3">
    <location>
        <begin position="168"/>
        <end position="201"/>
    </location>
</feature>
<evidence type="ECO:0000313" key="4">
    <source>
        <dbReference type="EMBL" id="SUY44999.1"/>
    </source>
</evidence>
<accession>A0A381J5A0</accession>
<proteinExistence type="predicted"/>
<dbReference type="PANTHER" id="PTHR44858">
    <property type="entry name" value="TETRATRICOPEPTIDE REPEAT PROTEIN 6"/>
    <property type="match status" value="1"/>
</dbReference>
<keyword evidence="5" id="KW-1185">Reference proteome</keyword>
<feature type="repeat" description="TPR" evidence="3">
    <location>
        <begin position="100"/>
        <end position="133"/>
    </location>
</feature>
<dbReference type="Proteomes" id="UP000254664">
    <property type="component" value="Unassembled WGS sequence"/>
</dbReference>
<gene>
    <name evidence="4" type="ORF">NCTC9836_00106</name>
</gene>
<evidence type="ECO:0000256" key="1">
    <source>
        <dbReference type="ARBA" id="ARBA00022737"/>
    </source>
</evidence>